<accession>F0ST01</accession>
<dbReference type="AlphaFoldDB" id="F0ST01"/>
<gene>
    <name evidence="1" type="ordered locus">Plabr_0529</name>
</gene>
<evidence type="ECO:0000313" key="1">
    <source>
        <dbReference type="EMBL" id="ADY58156.1"/>
    </source>
</evidence>
<reference evidence="2" key="1">
    <citation type="submission" date="2011-02" db="EMBL/GenBank/DDBJ databases">
        <title>The complete genome of Planctomyces brasiliensis DSM 5305.</title>
        <authorList>
            <person name="Lucas S."/>
            <person name="Copeland A."/>
            <person name="Lapidus A."/>
            <person name="Bruce D."/>
            <person name="Goodwin L."/>
            <person name="Pitluck S."/>
            <person name="Kyrpides N."/>
            <person name="Mavromatis K."/>
            <person name="Pagani I."/>
            <person name="Ivanova N."/>
            <person name="Ovchinnikova G."/>
            <person name="Lu M."/>
            <person name="Detter J.C."/>
            <person name="Han C."/>
            <person name="Land M."/>
            <person name="Hauser L."/>
            <person name="Markowitz V."/>
            <person name="Cheng J.-F."/>
            <person name="Hugenholtz P."/>
            <person name="Woyke T."/>
            <person name="Wu D."/>
            <person name="Tindall B."/>
            <person name="Pomrenke H.G."/>
            <person name="Brambilla E."/>
            <person name="Klenk H.-P."/>
            <person name="Eisen J.A."/>
        </authorList>
    </citation>
    <scope>NUCLEOTIDE SEQUENCE [LARGE SCALE GENOMIC DNA]</scope>
    <source>
        <strain evidence="2">ATCC 49424 / DSM 5305 / JCM 21570 / NBRC 103401 / IFAM 1448</strain>
    </source>
</reference>
<name>F0ST01_RUBBR</name>
<dbReference type="HOGENOM" id="CLU_3239122_0_0_0"/>
<organism evidence="1 2">
    <name type="scientific">Rubinisphaera brasiliensis (strain ATCC 49424 / DSM 5305 / JCM 21570 / IAM 15109 / NBRC 103401 / IFAM 1448)</name>
    <name type="common">Planctomyces brasiliensis</name>
    <dbReference type="NCBI Taxonomy" id="756272"/>
    <lineage>
        <taxon>Bacteria</taxon>
        <taxon>Pseudomonadati</taxon>
        <taxon>Planctomycetota</taxon>
        <taxon>Planctomycetia</taxon>
        <taxon>Planctomycetales</taxon>
        <taxon>Planctomycetaceae</taxon>
        <taxon>Rubinisphaera</taxon>
    </lineage>
</organism>
<dbReference type="STRING" id="756272.Plabr_0529"/>
<sequence>MVKFVLLCDKLQAVMHCKLCYIADRDFEQTASPDTRPLERSPL</sequence>
<dbReference type="EMBL" id="CP002546">
    <property type="protein sequence ID" value="ADY58156.1"/>
    <property type="molecule type" value="Genomic_DNA"/>
</dbReference>
<evidence type="ECO:0000313" key="2">
    <source>
        <dbReference type="Proteomes" id="UP000006860"/>
    </source>
</evidence>
<dbReference type="KEGG" id="pbs:Plabr_0529"/>
<keyword evidence="2" id="KW-1185">Reference proteome</keyword>
<proteinExistence type="predicted"/>
<protein>
    <submittedName>
        <fullName evidence="1">Uncharacterized protein</fullName>
    </submittedName>
</protein>
<dbReference type="Proteomes" id="UP000006860">
    <property type="component" value="Chromosome"/>
</dbReference>